<feature type="repeat" description="ANK" evidence="7">
    <location>
        <begin position="273"/>
        <end position="305"/>
    </location>
</feature>
<dbReference type="PROSITE" id="PS50297">
    <property type="entry name" value="ANK_REP_REGION"/>
    <property type="match status" value="8"/>
</dbReference>
<feature type="transmembrane region" description="Helical" evidence="8">
    <location>
        <begin position="695"/>
        <end position="715"/>
    </location>
</feature>
<name>A0A194RQ48_PAPMA</name>
<keyword evidence="4 8" id="KW-1133">Transmembrane helix</keyword>
<dbReference type="PANTHER" id="PTHR24198:SF165">
    <property type="entry name" value="ANKYRIN REPEAT-CONTAINING PROTEIN-RELATED"/>
    <property type="match status" value="1"/>
</dbReference>
<evidence type="ECO:0000256" key="5">
    <source>
        <dbReference type="ARBA" id="ARBA00023043"/>
    </source>
</evidence>
<evidence type="ECO:0000259" key="9">
    <source>
        <dbReference type="Pfam" id="PF00520"/>
    </source>
</evidence>
<feature type="repeat" description="ANK" evidence="7">
    <location>
        <begin position="374"/>
        <end position="406"/>
    </location>
</feature>
<reference evidence="10 11" key="1">
    <citation type="journal article" date="2015" name="Nat. Commun.">
        <title>Outbred genome sequencing and CRISPR/Cas9 gene editing in butterflies.</title>
        <authorList>
            <person name="Li X."/>
            <person name="Fan D."/>
            <person name="Zhang W."/>
            <person name="Liu G."/>
            <person name="Zhang L."/>
            <person name="Zhao L."/>
            <person name="Fang X."/>
            <person name="Chen L."/>
            <person name="Dong Y."/>
            <person name="Chen Y."/>
            <person name="Ding Y."/>
            <person name="Zhao R."/>
            <person name="Feng M."/>
            <person name="Zhu Y."/>
            <person name="Feng Y."/>
            <person name="Jiang X."/>
            <person name="Zhu D."/>
            <person name="Xiang H."/>
            <person name="Feng X."/>
            <person name="Li S."/>
            <person name="Wang J."/>
            <person name="Zhang G."/>
            <person name="Kronforst M.R."/>
            <person name="Wang W."/>
        </authorList>
    </citation>
    <scope>NUCLEOTIDE SEQUENCE [LARGE SCALE GENOMIC DNA]</scope>
    <source>
        <strain evidence="10">Ya'a_city_454_Pm</strain>
        <tissue evidence="10">Whole body</tissue>
    </source>
</reference>
<feature type="domain" description="Ion transport" evidence="9">
    <location>
        <begin position="603"/>
        <end position="835"/>
    </location>
</feature>
<evidence type="ECO:0000256" key="6">
    <source>
        <dbReference type="ARBA" id="ARBA00023136"/>
    </source>
</evidence>
<evidence type="ECO:0000256" key="2">
    <source>
        <dbReference type="ARBA" id="ARBA00022692"/>
    </source>
</evidence>
<dbReference type="GO" id="GO:0005216">
    <property type="term" value="F:monoatomic ion channel activity"/>
    <property type="evidence" value="ECO:0007669"/>
    <property type="project" value="InterPro"/>
</dbReference>
<dbReference type="Gene3D" id="1.25.40.20">
    <property type="entry name" value="Ankyrin repeat-containing domain"/>
    <property type="match status" value="3"/>
</dbReference>
<keyword evidence="10" id="KW-0675">Receptor</keyword>
<evidence type="ECO:0000313" key="10">
    <source>
        <dbReference type="EMBL" id="KPJ18146.1"/>
    </source>
</evidence>
<feature type="transmembrane region" description="Helical" evidence="8">
    <location>
        <begin position="632"/>
        <end position="653"/>
    </location>
</feature>
<evidence type="ECO:0000256" key="4">
    <source>
        <dbReference type="ARBA" id="ARBA00022989"/>
    </source>
</evidence>
<feature type="transmembrane region" description="Helical" evidence="8">
    <location>
        <begin position="665"/>
        <end position="683"/>
    </location>
</feature>
<proteinExistence type="predicted"/>
<feature type="repeat" description="ANK" evidence="7">
    <location>
        <begin position="339"/>
        <end position="373"/>
    </location>
</feature>
<dbReference type="PROSITE" id="PS50088">
    <property type="entry name" value="ANK_REPEAT"/>
    <property type="match status" value="8"/>
</dbReference>
<dbReference type="InParanoid" id="A0A194RQ48"/>
<feature type="repeat" description="ANK" evidence="7">
    <location>
        <begin position="306"/>
        <end position="338"/>
    </location>
</feature>
<organism evidence="10 11">
    <name type="scientific">Papilio machaon</name>
    <name type="common">Old World swallowtail butterfly</name>
    <dbReference type="NCBI Taxonomy" id="76193"/>
    <lineage>
        <taxon>Eukaryota</taxon>
        <taxon>Metazoa</taxon>
        <taxon>Ecdysozoa</taxon>
        <taxon>Arthropoda</taxon>
        <taxon>Hexapoda</taxon>
        <taxon>Insecta</taxon>
        <taxon>Pterygota</taxon>
        <taxon>Neoptera</taxon>
        <taxon>Endopterygota</taxon>
        <taxon>Lepidoptera</taxon>
        <taxon>Glossata</taxon>
        <taxon>Ditrysia</taxon>
        <taxon>Papilionoidea</taxon>
        <taxon>Papilionidae</taxon>
        <taxon>Papilioninae</taxon>
        <taxon>Papilio</taxon>
    </lineage>
</organism>
<keyword evidence="2 8" id="KW-0812">Transmembrane</keyword>
<dbReference type="PRINTS" id="PR01415">
    <property type="entry name" value="ANKYRIN"/>
</dbReference>
<dbReference type="InterPro" id="IPR002110">
    <property type="entry name" value="Ankyrin_rpt"/>
</dbReference>
<evidence type="ECO:0000256" key="3">
    <source>
        <dbReference type="ARBA" id="ARBA00022737"/>
    </source>
</evidence>
<dbReference type="Pfam" id="PF00023">
    <property type="entry name" value="Ank"/>
    <property type="match status" value="1"/>
</dbReference>
<feature type="transmembrane region" description="Helical" evidence="8">
    <location>
        <begin position="805"/>
        <end position="826"/>
    </location>
</feature>
<feature type="repeat" description="ANK" evidence="7">
    <location>
        <begin position="138"/>
        <end position="170"/>
    </location>
</feature>
<comment type="subcellular location">
    <subcellularLocation>
        <location evidence="1">Membrane</location>
        <topology evidence="1">Multi-pass membrane protein</topology>
    </subcellularLocation>
</comment>
<keyword evidence="3" id="KW-0677">Repeat</keyword>
<gene>
    <name evidence="10" type="ORF">RR48_11994</name>
</gene>
<dbReference type="SMART" id="SM00248">
    <property type="entry name" value="ANK"/>
    <property type="match status" value="9"/>
</dbReference>
<evidence type="ECO:0000256" key="8">
    <source>
        <dbReference type="SAM" id="Phobius"/>
    </source>
</evidence>
<dbReference type="FunCoup" id="A0A194RQ48">
    <property type="interactions" value="1"/>
</dbReference>
<dbReference type="Pfam" id="PF13857">
    <property type="entry name" value="Ank_5"/>
    <property type="match status" value="1"/>
</dbReference>
<dbReference type="AlphaFoldDB" id="A0A194RQ48"/>
<dbReference type="GO" id="GO:0034703">
    <property type="term" value="C:cation channel complex"/>
    <property type="evidence" value="ECO:0007669"/>
    <property type="project" value="UniProtKB-ARBA"/>
</dbReference>
<dbReference type="Pfam" id="PF00520">
    <property type="entry name" value="Ion_trans"/>
    <property type="match status" value="1"/>
</dbReference>
<accession>A0A194RQ48</accession>
<feature type="transmembrane region" description="Helical" evidence="8">
    <location>
        <begin position="735"/>
        <end position="757"/>
    </location>
</feature>
<evidence type="ECO:0000256" key="1">
    <source>
        <dbReference type="ARBA" id="ARBA00004141"/>
    </source>
</evidence>
<keyword evidence="6 8" id="KW-0472">Membrane</keyword>
<dbReference type="STRING" id="76193.A0A194RQ48"/>
<feature type="repeat" description="ANK" evidence="7">
    <location>
        <begin position="174"/>
        <end position="206"/>
    </location>
</feature>
<evidence type="ECO:0000256" key="7">
    <source>
        <dbReference type="PROSITE-ProRule" id="PRU00023"/>
    </source>
</evidence>
<protein>
    <submittedName>
        <fullName evidence="10">Transient receptor potential channel pyrexia</fullName>
    </submittedName>
</protein>
<feature type="repeat" description="ANK" evidence="7">
    <location>
        <begin position="239"/>
        <end position="271"/>
    </location>
</feature>
<sequence length="1023" mass="114441">MLCDPGVDVSQLYREGSVRWRGGMSEVAEDSDDGDQAYISSDESAHGVEPVETFRVKPSRDIWELEDILDVLRQLPHAEELLTILESGHYDDVIHFIMETEPKVSMKTAMLWASWLGKSALLTRLLKLGADPNSADLSGRTCLHLSCLVANEECVKLLLDHGADPNKWDSLSEKKATPLHCAASAKCLKCVKVLISHGADVNAGLSDRSPLHYAVLSDAPEVVDALLAAGACPDTPQVFTETPLHVAASLGSDSCMKLLLDAGADVRAALGPGRTTALHLAAVDGHAECARLLLDHGAYIDCPNSREQTSLHLAALAQSIEVVELLVGRRADVKARDIDGRTPLHGSIVRGARACDVARLLLSVGADPNAPDNFGYTPLHIAALNEFSACVLLLLDYGADVTLRTNGGVSALSFIVRRVPDVVPRYLRKFDDAVHVSEHELGDIWLATVLSHLITSYASARFIPKRGTLLYSNISIPHFNLELDYGADVTLRTNGGVSALSFIVRRVPDVVPRYLRKFDDAVHVSEHELGDVDCEFTIDFRPLVPCLSRGEAELLLAFIEASNFHFLVGHKDVLKHPVAETFLFLKWRRIRKFFVLSFVYHALFITLYSIYILQIFLCEDVTCAVPSYLRPVQYLILLLNLFFMCKELFQACLDYSAYIRQWENWLQILIIIGVFLCTVPTWYMEDGVAKSTSNWQHDVAAITIFFCWLELMMIIGRFPTFGLYVQMFTTVTVNFATFLLAYSCLLIAFGLAFSVLFSNYPAFHLPAGLVKTVMMMSGELEYEDIFYNGNGTDSQIHYPFTAHGMFLIFVVLVTVILTNLLVGLAVSDIQALQESAGLDRLVRQTQLVAHLESMLFSPLLMCAPRQLLAVLRWGALLTATHIRTLNIRPNDPRENRIPKELISSIYKMVASRHSTKKSIRRNNNYECRIRRCKEDEDVERQVVKRKSNLYDQFSLENQQVERRKKTSTSVDRNRPMSFTVNAIQEICMVDIKTQLADLTKKINKLVECTESRLAAIENKLDNR</sequence>
<feature type="transmembrane region" description="Helical" evidence="8">
    <location>
        <begin position="444"/>
        <end position="463"/>
    </location>
</feature>
<dbReference type="Proteomes" id="UP000053240">
    <property type="component" value="Unassembled WGS sequence"/>
</dbReference>
<dbReference type="SUPFAM" id="SSF48403">
    <property type="entry name" value="Ankyrin repeat"/>
    <property type="match status" value="1"/>
</dbReference>
<feature type="repeat" description="ANK" evidence="7">
    <location>
        <begin position="206"/>
        <end position="238"/>
    </location>
</feature>
<dbReference type="Pfam" id="PF12796">
    <property type="entry name" value="Ank_2"/>
    <property type="match status" value="2"/>
</dbReference>
<dbReference type="InterPro" id="IPR036770">
    <property type="entry name" value="Ankyrin_rpt-contain_sf"/>
</dbReference>
<evidence type="ECO:0000313" key="11">
    <source>
        <dbReference type="Proteomes" id="UP000053240"/>
    </source>
</evidence>
<dbReference type="InterPro" id="IPR005821">
    <property type="entry name" value="Ion_trans_dom"/>
</dbReference>
<keyword evidence="11" id="KW-1185">Reference proteome</keyword>
<keyword evidence="5 7" id="KW-0040">ANK repeat</keyword>
<feature type="transmembrane region" description="Helical" evidence="8">
    <location>
        <begin position="593"/>
        <end position="612"/>
    </location>
</feature>
<dbReference type="EMBL" id="KQ460045">
    <property type="protein sequence ID" value="KPJ18146.1"/>
    <property type="molecule type" value="Genomic_DNA"/>
</dbReference>
<dbReference type="PANTHER" id="PTHR24198">
    <property type="entry name" value="ANKYRIN REPEAT AND PROTEIN KINASE DOMAIN-CONTAINING PROTEIN"/>
    <property type="match status" value="1"/>
</dbReference>